<gene>
    <name evidence="1" type="ORF">SPARVUS_LOCUS119082</name>
</gene>
<dbReference type="Proteomes" id="UP001162483">
    <property type="component" value="Unassembled WGS sequence"/>
</dbReference>
<keyword evidence="2" id="KW-1185">Reference proteome</keyword>
<accession>A0ABN9A8P7</accession>
<comment type="caution">
    <text evidence="1">The sequence shown here is derived from an EMBL/GenBank/DDBJ whole genome shotgun (WGS) entry which is preliminary data.</text>
</comment>
<reference evidence="1" key="1">
    <citation type="submission" date="2023-05" db="EMBL/GenBank/DDBJ databases">
        <authorList>
            <person name="Stuckert A."/>
        </authorList>
    </citation>
    <scope>NUCLEOTIDE SEQUENCE</scope>
</reference>
<sequence length="109" mass="13162">MYRQPERLLLGQVNYAINPSHCHYLLFVQRKRKLGIISYNTIMIEIIVYIKRSTGRLYRGLNSHSSVSLEAEIRELQYRARETVQHFQKERFITKRSNRSNKNIYRTKM</sequence>
<dbReference type="EMBL" id="CATNWA010000049">
    <property type="protein sequence ID" value="CAI9532203.1"/>
    <property type="molecule type" value="Genomic_DNA"/>
</dbReference>
<name>A0ABN9A8P7_9NEOB</name>
<proteinExistence type="predicted"/>
<evidence type="ECO:0008006" key="3">
    <source>
        <dbReference type="Google" id="ProtNLM"/>
    </source>
</evidence>
<organism evidence="1 2">
    <name type="scientific">Staurois parvus</name>
    <dbReference type="NCBI Taxonomy" id="386267"/>
    <lineage>
        <taxon>Eukaryota</taxon>
        <taxon>Metazoa</taxon>
        <taxon>Chordata</taxon>
        <taxon>Craniata</taxon>
        <taxon>Vertebrata</taxon>
        <taxon>Euteleostomi</taxon>
        <taxon>Amphibia</taxon>
        <taxon>Batrachia</taxon>
        <taxon>Anura</taxon>
        <taxon>Neobatrachia</taxon>
        <taxon>Ranoidea</taxon>
        <taxon>Ranidae</taxon>
        <taxon>Staurois</taxon>
    </lineage>
</organism>
<evidence type="ECO:0000313" key="2">
    <source>
        <dbReference type="Proteomes" id="UP001162483"/>
    </source>
</evidence>
<evidence type="ECO:0000313" key="1">
    <source>
        <dbReference type="EMBL" id="CAI9532203.1"/>
    </source>
</evidence>
<protein>
    <recommendedName>
        <fullName evidence="3">Transposase</fullName>
    </recommendedName>
</protein>